<dbReference type="PANTHER" id="PTHR38590:SF1">
    <property type="entry name" value="BLL0828 PROTEIN"/>
    <property type="match status" value="1"/>
</dbReference>
<dbReference type="CDD" id="cd01038">
    <property type="entry name" value="Endonuclease_DUF559"/>
    <property type="match status" value="1"/>
</dbReference>
<keyword evidence="4" id="KW-1185">Reference proteome</keyword>
<protein>
    <submittedName>
        <fullName evidence="3">DUF559 domain-containing protein</fullName>
    </submittedName>
</protein>
<feature type="compositionally biased region" description="Polar residues" evidence="1">
    <location>
        <begin position="1"/>
        <end position="14"/>
    </location>
</feature>
<evidence type="ECO:0000259" key="2">
    <source>
        <dbReference type="Pfam" id="PF04480"/>
    </source>
</evidence>
<reference evidence="3 4" key="1">
    <citation type="submission" date="2021-09" db="EMBL/GenBank/DDBJ databases">
        <title>The complete genome sequence of a new microorganism.</title>
        <authorList>
            <person name="Zi Z."/>
        </authorList>
    </citation>
    <scope>NUCLEOTIDE SEQUENCE [LARGE SCALE GENOMIC DNA]</scope>
    <source>
        <strain evidence="3 4">WGZ8</strain>
    </source>
</reference>
<accession>A0ABS7VN42</accession>
<dbReference type="SUPFAM" id="SSF52980">
    <property type="entry name" value="Restriction endonuclease-like"/>
    <property type="match status" value="1"/>
</dbReference>
<dbReference type="PANTHER" id="PTHR38590">
    <property type="entry name" value="BLL0828 PROTEIN"/>
    <property type="match status" value="1"/>
</dbReference>
<comment type="caution">
    <text evidence="3">The sequence shown here is derived from an EMBL/GenBank/DDBJ whole genome shotgun (WGS) entry which is preliminary data.</text>
</comment>
<feature type="domain" description="DUF559" evidence="2">
    <location>
        <begin position="16"/>
        <end position="123"/>
    </location>
</feature>
<dbReference type="Proteomes" id="UP000704176">
    <property type="component" value="Unassembled WGS sequence"/>
</dbReference>
<evidence type="ECO:0000256" key="1">
    <source>
        <dbReference type="SAM" id="MobiDB-lite"/>
    </source>
</evidence>
<organism evidence="3 4">
    <name type="scientific">Microvirga puerhi</name>
    <dbReference type="NCBI Taxonomy" id="2876078"/>
    <lineage>
        <taxon>Bacteria</taxon>
        <taxon>Pseudomonadati</taxon>
        <taxon>Pseudomonadota</taxon>
        <taxon>Alphaproteobacteria</taxon>
        <taxon>Hyphomicrobiales</taxon>
        <taxon>Methylobacteriaceae</taxon>
        <taxon>Microvirga</taxon>
    </lineage>
</organism>
<evidence type="ECO:0000313" key="3">
    <source>
        <dbReference type="EMBL" id="MBZ6076953.1"/>
    </source>
</evidence>
<dbReference type="EMBL" id="JAIRBM010000007">
    <property type="protein sequence ID" value="MBZ6076953.1"/>
    <property type="molecule type" value="Genomic_DNA"/>
</dbReference>
<evidence type="ECO:0000313" key="4">
    <source>
        <dbReference type="Proteomes" id="UP000704176"/>
    </source>
</evidence>
<dbReference type="InterPro" id="IPR007569">
    <property type="entry name" value="DUF559"/>
</dbReference>
<gene>
    <name evidence="3" type="ORF">K9B37_11760</name>
</gene>
<name>A0ABS7VN42_9HYPH</name>
<dbReference type="Gene3D" id="3.40.960.10">
    <property type="entry name" value="VSR Endonuclease"/>
    <property type="match status" value="1"/>
</dbReference>
<dbReference type="InterPro" id="IPR011335">
    <property type="entry name" value="Restrct_endonuc-II-like"/>
</dbReference>
<dbReference type="Pfam" id="PF04480">
    <property type="entry name" value="DUF559"/>
    <property type="match status" value="1"/>
</dbReference>
<proteinExistence type="predicted"/>
<dbReference type="RefSeq" id="WP_224313267.1">
    <property type="nucleotide sequence ID" value="NZ_JAIRBM010000007.1"/>
</dbReference>
<dbReference type="InterPro" id="IPR047216">
    <property type="entry name" value="Endonuclease_DUF559_bact"/>
</dbReference>
<feature type="region of interest" description="Disordered" evidence="1">
    <location>
        <begin position="1"/>
        <end position="23"/>
    </location>
</feature>
<sequence length="142" mass="15956">MSWNQSPARSSTSKAIRHAREMRRELTEPEKRLWWHLRKRLPLEGTHFRRQVPIGSFIADFCSLGAKLVVEVDGGQHSTDQAIAYDQRRTDFLAAQGFQVLRFANADVMHDIDVVLDTIHAALVRSTPTPNPSPQGGGEPEA</sequence>